<gene>
    <name evidence="1" type="ORF">LPJ66_012206</name>
</gene>
<sequence length="336" mass="35232">MSELPAFHQQRTIGSAAQGRVGGHQRMRSNTDSRVSLSSHEKGEGAPLDRAVARLTLCLADQQQQQQQQQPATAGGRGQRSCTMGAWSARDAMPPVPPLPAVPVPPRQAHVRSSPRVLLDTAPLMQESFVPRQSHHHHQQQHQPRETDRAGAAPATGASRSRATSMSASDLPALLAASAAASAAATAAAAEEAAAAAAAVRARPRVLAVPDRSVRVSITRTRSSSEAPTRRAANNSAAAGIVVAQGSGGGGGARAGGITLGEYYIGADGVIYPKTSTLVMHQHDWRLVAASRTMALLHAANQLLPCRSRLPVDAFYSLGGVDNMDLVADYDAWQAR</sequence>
<keyword evidence="2" id="KW-1185">Reference proteome</keyword>
<comment type="caution">
    <text evidence="1">The sequence shown here is derived from an EMBL/GenBank/DDBJ whole genome shotgun (WGS) entry which is preliminary data.</text>
</comment>
<proteinExistence type="predicted"/>
<protein>
    <submittedName>
        <fullName evidence="1">Uncharacterized protein</fullName>
    </submittedName>
</protein>
<accession>A0ACC1HVH8</accession>
<reference evidence="1" key="1">
    <citation type="submission" date="2022-07" db="EMBL/GenBank/DDBJ databases">
        <title>Phylogenomic reconstructions and comparative analyses of Kickxellomycotina fungi.</title>
        <authorList>
            <person name="Reynolds N.K."/>
            <person name="Stajich J.E."/>
            <person name="Barry K."/>
            <person name="Grigoriev I.V."/>
            <person name="Crous P."/>
            <person name="Smith M.E."/>
        </authorList>
    </citation>
    <scope>NUCLEOTIDE SEQUENCE</scope>
    <source>
        <strain evidence="1">Benny 63K</strain>
    </source>
</reference>
<organism evidence="1 2">
    <name type="scientific">Kickxella alabastrina</name>
    <dbReference type="NCBI Taxonomy" id="61397"/>
    <lineage>
        <taxon>Eukaryota</taxon>
        <taxon>Fungi</taxon>
        <taxon>Fungi incertae sedis</taxon>
        <taxon>Zoopagomycota</taxon>
        <taxon>Kickxellomycotina</taxon>
        <taxon>Kickxellomycetes</taxon>
        <taxon>Kickxellales</taxon>
        <taxon>Kickxellaceae</taxon>
        <taxon>Kickxella</taxon>
    </lineage>
</organism>
<evidence type="ECO:0000313" key="1">
    <source>
        <dbReference type="EMBL" id="KAJ1876961.1"/>
    </source>
</evidence>
<dbReference type="Proteomes" id="UP001150581">
    <property type="component" value="Unassembled WGS sequence"/>
</dbReference>
<name>A0ACC1HVH8_9FUNG</name>
<feature type="non-terminal residue" evidence="1">
    <location>
        <position position="336"/>
    </location>
</feature>
<dbReference type="EMBL" id="JANBPG010004293">
    <property type="protein sequence ID" value="KAJ1876961.1"/>
    <property type="molecule type" value="Genomic_DNA"/>
</dbReference>
<evidence type="ECO:0000313" key="2">
    <source>
        <dbReference type="Proteomes" id="UP001150581"/>
    </source>
</evidence>